<dbReference type="InterPro" id="IPR007275">
    <property type="entry name" value="YTH_domain"/>
</dbReference>
<dbReference type="AlphaFoldDB" id="A0A194VS58"/>
<sequence>MEILHKKKAGAEYRRPNNYRTCHLDSLMDVSDMEPCSQDFVRISKLSLRVPDWPRFLESIYRLLKPDGWVEIFDVSAVYTDETSSPWYPVSVLQTGHRNSVKDTGAALSKAGFCRVTTASERHSLNAWPGEDYVNDIYADLEWVMDGIWGYQKEEIDEFLNTLEKSDPSKASVGFTMFWASCFSNAEEDTHSGHWADAESEDTNLDVAFKHLASEV</sequence>
<evidence type="ECO:0000259" key="1">
    <source>
        <dbReference type="PROSITE" id="PS50882"/>
    </source>
</evidence>
<dbReference type="EMBL" id="CM003099">
    <property type="protein sequence ID" value="KUI66837.1"/>
    <property type="molecule type" value="Genomic_DNA"/>
</dbReference>
<dbReference type="Gene3D" id="3.40.50.150">
    <property type="entry name" value="Vaccinia Virus protein VP39"/>
    <property type="match status" value="1"/>
</dbReference>
<gene>
    <name evidence="2" type="ORF">VM1G_02415</name>
</gene>
<dbReference type="GO" id="GO:0003723">
    <property type="term" value="F:RNA binding"/>
    <property type="evidence" value="ECO:0007669"/>
    <property type="project" value="InterPro"/>
</dbReference>
<protein>
    <recommendedName>
        <fullName evidence="1">YTH domain-containing protein</fullName>
    </recommendedName>
</protein>
<dbReference type="InterPro" id="IPR029063">
    <property type="entry name" value="SAM-dependent_MTases_sf"/>
</dbReference>
<proteinExistence type="predicted"/>
<feature type="domain" description="YTH" evidence="1">
    <location>
        <begin position="173"/>
        <end position="216"/>
    </location>
</feature>
<organism evidence="2 3">
    <name type="scientific">Cytospora mali</name>
    <name type="common">Apple Valsa canker fungus</name>
    <name type="synonym">Valsa mali</name>
    <dbReference type="NCBI Taxonomy" id="578113"/>
    <lineage>
        <taxon>Eukaryota</taxon>
        <taxon>Fungi</taxon>
        <taxon>Dikarya</taxon>
        <taxon>Ascomycota</taxon>
        <taxon>Pezizomycotina</taxon>
        <taxon>Sordariomycetes</taxon>
        <taxon>Sordariomycetidae</taxon>
        <taxon>Diaporthales</taxon>
        <taxon>Cytosporaceae</taxon>
        <taxon>Cytospora</taxon>
    </lineage>
</organism>
<name>A0A194VS58_CYTMA</name>
<keyword evidence="3" id="KW-1185">Reference proteome</keyword>
<reference evidence="2" key="1">
    <citation type="submission" date="2014-12" db="EMBL/GenBank/DDBJ databases">
        <title>Genome Sequence of Valsa Canker Pathogens Uncovers a Specific Adaption of Colonization on Woody Bark.</title>
        <authorList>
            <person name="Yin Z."/>
            <person name="Liu H."/>
            <person name="Gao X."/>
            <person name="Li Z."/>
            <person name="Song N."/>
            <person name="Ke X."/>
            <person name="Dai Q."/>
            <person name="Wu Y."/>
            <person name="Sun Y."/>
            <person name="Xu J.-R."/>
            <person name="Kang Z.K."/>
            <person name="Wang L."/>
            <person name="Huang L."/>
        </authorList>
    </citation>
    <scope>NUCLEOTIDE SEQUENCE [LARGE SCALE GENOMIC DNA]</scope>
    <source>
        <strain evidence="2">03-8</strain>
    </source>
</reference>
<dbReference type="SUPFAM" id="SSF53335">
    <property type="entry name" value="S-adenosyl-L-methionine-dependent methyltransferases"/>
    <property type="match status" value="1"/>
</dbReference>
<dbReference type="PROSITE" id="PS50882">
    <property type="entry name" value="YTH"/>
    <property type="match status" value="1"/>
</dbReference>
<evidence type="ECO:0000313" key="3">
    <source>
        <dbReference type="Proteomes" id="UP000078559"/>
    </source>
</evidence>
<dbReference type="Proteomes" id="UP000078559">
    <property type="component" value="Chromosome 2"/>
</dbReference>
<accession>A0A194VS58</accession>
<evidence type="ECO:0000313" key="2">
    <source>
        <dbReference type="EMBL" id="KUI66837.1"/>
    </source>
</evidence>